<dbReference type="AlphaFoldDB" id="A0A6A3HCJ4"/>
<feature type="compositionally biased region" description="Polar residues" evidence="2">
    <location>
        <begin position="59"/>
        <end position="69"/>
    </location>
</feature>
<dbReference type="OrthoDB" id="10376128at2759"/>
<evidence type="ECO:0000313" key="4">
    <source>
        <dbReference type="Proteomes" id="UP000435112"/>
    </source>
</evidence>
<feature type="region of interest" description="Disordered" evidence="2">
    <location>
        <begin position="1"/>
        <end position="97"/>
    </location>
</feature>
<reference evidence="3 4" key="1">
    <citation type="submission" date="2018-09" db="EMBL/GenBank/DDBJ databases">
        <title>Genomic investigation of the strawberry pathogen Phytophthora fragariae indicates pathogenicity is determined by transcriptional variation in three key races.</title>
        <authorList>
            <person name="Adams T.M."/>
            <person name="Armitage A.D."/>
            <person name="Sobczyk M.K."/>
            <person name="Bates H.J."/>
            <person name="Dunwell J.M."/>
            <person name="Nellist C.F."/>
            <person name="Harrison R.J."/>
        </authorList>
    </citation>
    <scope>NUCLEOTIDE SEQUENCE [LARGE SCALE GENOMIC DNA]</scope>
    <source>
        <strain evidence="3 4">SCRP324</strain>
    </source>
</reference>
<feature type="region of interest" description="Disordered" evidence="2">
    <location>
        <begin position="369"/>
        <end position="393"/>
    </location>
</feature>
<comment type="caution">
    <text evidence="3">The sequence shown here is derived from an EMBL/GenBank/DDBJ whole genome shotgun (WGS) entry which is preliminary data.</text>
</comment>
<organism evidence="3 4">
    <name type="scientific">Phytophthora rubi</name>
    <dbReference type="NCBI Taxonomy" id="129364"/>
    <lineage>
        <taxon>Eukaryota</taxon>
        <taxon>Sar</taxon>
        <taxon>Stramenopiles</taxon>
        <taxon>Oomycota</taxon>
        <taxon>Peronosporomycetes</taxon>
        <taxon>Peronosporales</taxon>
        <taxon>Peronosporaceae</taxon>
        <taxon>Phytophthora</taxon>
    </lineage>
</organism>
<keyword evidence="1" id="KW-0175">Coiled coil</keyword>
<protein>
    <submittedName>
        <fullName evidence="3">Uncharacterized protein</fullName>
    </submittedName>
</protein>
<feature type="coiled-coil region" evidence="1">
    <location>
        <begin position="237"/>
        <end position="329"/>
    </location>
</feature>
<evidence type="ECO:0000256" key="2">
    <source>
        <dbReference type="SAM" id="MobiDB-lite"/>
    </source>
</evidence>
<proteinExistence type="predicted"/>
<evidence type="ECO:0000256" key="1">
    <source>
        <dbReference type="SAM" id="Coils"/>
    </source>
</evidence>
<sequence>MAKDAGHIDGSSEGPASPSSLLGASSSGAKRKRAQDSGPIDRASATSGKKPRKERPAKPTSNAGMTTRQAAKRAGREASLPGNAGGGGVASGASGDKDCEAASVAGAIQDSDDSILTLDEVEEACTALQQMFDRQKGGKRQIERRRQAEKFKLSSSQIVLLANRYKAARNRGGQVDYEKASRTMNFDKFTGHADKLKAYEGHVISMLKKALQQKRALDAGCRKKTQEEGTEELVTREAQHLQQIATLQNHIQNLEAQANSDNVQAENRKLQNDLENTNKQLHAALKRSEADCNKAQENARQASELQLQLATVQEKYKKLKKKLQSQKAATQPSQTTTWLQTRASKLELNEQRLETAKFKLELRENKLSSKEEELEKKRVALQEQEQEQNNERSRLKAQRFMLDKEIKRHDEKATTDKQAHETDMMEQKAMLDEITKKKDALASHESLKKTADDWKQKCIRAENEAAAARVPYATLESLQDENRFLKKIVDSLDACCSTERRIDDFAKHRVNDFQTKPRKSRREFIISWLEGFDHRRASWLHDRFAAFVHDRNRICHDNGVLQVDHNSFLRVCDEIKQDLDQLDEHTRNAHLLL</sequence>
<feature type="compositionally biased region" description="Low complexity" evidence="2">
    <location>
        <begin position="14"/>
        <end position="28"/>
    </location>
</feature>
<evidence type="ECO:0000313" key="3">
    <source>
        <dbReference type="EMBL" id="KAE8966614.1"/>
    </source>
</evidence>
<accession>A0A6A3HCJ4</accession>
<name>A0A6A3HCJ4_9STRA</name>
<dbReference type="Proteomes" id="UP000435112">
    <property type="component" value="Unassembled WGS sequence"/>
</dbReference>
<feature type="compositionally biased region" description="Basic and acidic residues" evidence="2">
    <location>
        <begin position="369"/>
        <end position="380"/>
    </location>
</feature>
<gene>
    <name evidence="3" type="ORF">PR002_g28317</name>
</gene>
<dbReference type="EMBL" id="QXFU01004885">
    <property type="protein sequence ID" value="KAE8966614.1"/>
    <property type="molecule type" value="Genomic_DNA"/>
</dbReference>